<dbReference type="EMBL" id="CAFBPQ010000012">
    <property type="protein sequence ID" value="CAB5019966.1"/>
    <property type="molecule type" value="Genomic_DNA"/>
</dbReference>
<dbReference type="EMBL" id="CAFBOF010000011">
    <property type="protein sequence ID" value="CAB4974523.1"/>
    <property type="molecule type" value="Genomic_DNA"/>
</dbReference>
<organism evidence="1">
    <name type="scientific">freshwater metagenome</name>
    <dbReference type="NCBI Taxonomy" id="449393"/>
    <lineage>
        <taxon>unclassified sequences</taxon>
        <taxon>metagenomes</taxon>
        <taxon>ecological metagenomes</taxon>
    </lineage>
</organism>
<protein>
    <submittedName>
        <fullName evidence="1">Unannotated protein</fullName>
    </submittedName>
</protein>
<gene>
    <name evidence="1" type="ORF">UFOPK2683_01174</name>
    <name evidence="2" type="ORF">UFOPK3605_00778</name>
    <name evidence="3" type="ORF">UFOPK3897_00726</name>
    <name evidence="4" type="ORF">UFOPK4121_00589</name>
</gene>
<dbReference type="SUPFAM" id="SSF51735">
    <property type="entry name" value="NAD(P)-binding Rossmann-fold domains"/>
    <property type="match status" value="1"/>
</dbReference>
<sequence>MALITVCTRPTPNKIILRFISLSTENLPLAGRVVVVSVTEATAARSLALAGAAILVVGVDAEKVGGLVNEILSLGARASAFVGDPSEARESLAAMVAELFPLI</sequence>
<evidence type="ECO:0000313" key="4">
    <source>
        <dbReference type="EMBL" id="CAB5019966.1"/>
    </source>
</evidence>
<dbReference type="InterPro" id="IPR036291">
    <property type="entry name" value="NAD(P)-bd_dom_sf"/>
</dbReference>
<evidence type="ECO:0000313" key="2">
    <source>
        <dbReference type="EMBL" id="CAB4906172.1"/>
    </source>
</evidence>
<dbReference type="EMBL" id="CAFBMM010000031">
    <property type="protein sequence ID" value="CAB4906172.1"/>
    <property type="molecule type" value="Genomic_DNA"/>
</dbReference>
<evidence type="ECO:0000313" key="1">
    <source>
        <dbReference type="EMBL" id="CAB4729306.1"/>
    </source>
</evidence>
<proteinExistence type="predicted"/>
<name>A0A6J6S3F7_9ZZZZ</name>
<dbReference type="EMBL" id="CAEZYK010000074">
    <property type="protein sequence ID" value="CAB4729306.1"/>
    <property type="molecule type" value="Genomic_DNA"/>
</dbReference>
<reference evidence="1" key="1">
    <citation type="submission" date="2020-05" db="EMBL/GenBank/DDBJ databases">
        <authorList>
            <person name="Chiriac C."/>
            <person name="Salcher M."/>
            <person name="Ghai R."/>
            <person name="Kavagutti S V."/>
        </authorList>
    </citation>
    <scope>NUCLEOTIDE SEQUENCE</scope>
</reference>
<accession>A0A6J6S3F7</accession>
<evidence type="ECO:0000313" key="3">
    <source>
        <dbReference type="EMBL" id="CAB4974523.1"/>
    </source>
</evidence>
<dbReference type="AlphaFoldDB" id="A0A6J6S3F7"/>